<accession>A0A284RAQ7</accession>
<dbReference type="OrthoDB" id="67700at2759"/>
<dbReference type="InterPro" id="IPR052455">
    <property type="entry name" value="Tricalbin_domain"/>
</dbReference>
<dbReference type="SMART" id="SM00239">
    <property type="entry name" value="C2"/>
    <property type="match status" value="2"/>
</dbReference>
<dbReference type="Pfam" id="PF00168">
    <property type="entry name" value="C2"/>
    <property type="match status" value="2"/>
</dbReference>
<dbReference type="PANTHER" id="PTHR46980">
    <property type="entry name" value="TRICALBIN-1-RELATED"/>
    <property type="match status" value="1"/>
</dbReference>
<evidence type="ECO:0000313" key="2">
    <source>
        <dbReference type="EMBL" id="SJL05847.1"/>
    </source>
</evidence>
<dbReference type="AlphaFoldDB" id="A0A284RAQ7"/>
<dbReference type="InterPro" id="IPR000008">
    <property type="entry name" value="C2_dom"/>
</dbReference>
<dbReference type="PANTHER" id="PTHR46980:SF2">
    <property type="entry name" value="TRICALBIN-1-RELATED"/>
    <property type="match status" value="1"/>
</dbReference>
<gene>
    <name evidence="2" type="ORF">ARMOST_09183</name>
</gene>
<name>A0A284RAQ7_ARMOS</name>
<dbReference type="OMA" id="CEPVTER"/>
<dbReference type="EMBL" id="FUEG01000006">
    <property type="protein sequence ID" value="SJL05847.1"/>
    <property type="molecule type" value="Genomic_DNA"/>
</dbReference>
<proteinExistence type="predicted"/>
<keyword evidence="3" id="KW-1185">Reference proteome</keyword>
<dbReference type="Proteomes" id="UP000219338">
    <property type="component" value="Unassembled WGS sequence"/>
</dbReference>
<sequence>MAHCALVRKLCPCFLPAVEQNSEPPMDNSVIGVARVIIQSAHLKHSSTLLLPPNPFVVLTTHGSRNPSFTTHRHFTYDPNWIMQSQEILIFSTDSALFFDVFDHSKYFKNSLIASASISVDDLTLICEPVTERLPLSKSGGLKGELLASVSFHPILPSTAESNVGVVHLFLDEAKELESPVSSREANPRATIMLAVNGKAIRIHSTPPCKSTSEPKWHSHHTFLCTDKASSVILVDVSDCGFKETNLGYMYIPLRDLLDRDDSGPRWWALSGSQAGQLKMGAEWKPLKADLLDNV</sequence>
<organism evidence="2 3">
    <name type="scientific">Armillaria ostoyae</name>
    <name type="common">Armillaria root rot fungus</name>
    <dbReference type="NCBI Taxonomy" id="47428"/>
    <lineage>
        <taxon>Eukaryota</taxon>
        <taxon>Fungi</taxon>
        <taxon>Dikarya</taxon>
        <taxon>Basidiomycota</taxon>
        <taxon>Agaricomycotina</taxon>
        <taxon>Agaricomycetes</taxon>
        <taxon>Agaricomycetidae</taxon>
        <taxon>Agaricales</taxon>
        <taxon>Marasmiineae</taxon>
        <taxon>Physalacriaceae</taxon>
        <taxon>Armillaria</taxon>
    </lineage>
</organism>
<evidence type="ECO:0000259" key="1">
    <source>
        <dbReference type="PROSITE" id="PS50004"/>
    </source>
</evidence>
<dbReference type="PROSITE" id="PS50004">
    <property type="entry name" value="C2"/>
    <property type="match status" value="2"/>
</dbReference>
<dbReference type="STRING" id="47428.A0A284RAQ7"/>
<dbReference type="InterPro" id="IPR035892">
    <property type="entry name" value="C2_domain_sf"/>
</dbReference>
<protein>
    <recommendedName>
        <fullName evidence="1">C2 domain-containing protein</fullName>
    </recommendedName>
</protein>
<feature type="domain" description="C2" evidence="1">
    <location>
        <begin position="14"/>
        <end position="134"/>
    </location>
</feature>
<evidence type="ECO:0000313" key="3">
    <source>
        <dbReference type="Proteomes" id="UP000219338"/>
    </source>
</evidence>
<reference evidence="3" key="1">
    <citation type="journal article" date="2017" name="Nat. Ecol. Evol.">
        <title>Genome expansion and lineage-specific genetic innovations in the forest pathogenic fungi Armillaria.</title>
        <authorList>
            <person name="Sipos G."/>
            <person name="Prasanna A.N."/>
            <person name="Walter M.C."/>
            <person name="O'Connor E."/>
            <person name="Balint B."/>
            <person name="Krizsan K."/>
            <person name="Kiss B."/>
            <person name="Hess J."/>
            <person name="Varga T."/>
            <person name="Slot J."/>
            <person name="Riley R."/>
            <person name="Boka B."/>
            <person name="Rigling D."/>
            <person name="Barry K."/>
            <person name="Lee J."/>
            <person name="Mihaltcheva S."/>
            <person name="LaButti K."/>
            <person name="Lipzen A."/>
            <person name="Waldron R."/>
            <person name="Moloney N.M."/>
            <person name="Sperisen C."/>
            <person name="Kredics L."/>
            <person name="Vagvoelgyi C."/>
            <person name="Patrignani A."/>
            <person name="Fitzpatrick D."/>
            <person name="Nagy I."/>
            <person name="Doyle S."/>
            <person name="Anderson J.B."/>
            <person name="Grigoriev I.V."/>
            <person name="Gueldener U."/>
            <person name="Muensterkoetter M."/>
            <person name="Nagy L.G."/>
        </authorList>
    </citation>
    <scope>NUCLEOTIDE SEQUENCE [LARGE SCALE GENOMIC DNA]</scope>
    <source>
        <strain evidence="3">C18/9</strain>
    </source>
</reference>
<dbReference type="SUPFAM" id="SSF49562">
    <property type="entry name" value="C2 domain (Calcium/lipid-binding domain, CaLB)"/>
    <property type="match status" value="2"/>
</dbReference>
<dbReference type="Gene3D" id="2.60.40.150">
    <property type="entry name" value="C2 domain"/>
    <property type="match status" value="2"/>
</dbReference>
<feature type="domain" description="C2" evidence="1">
    <location>
        <begin position="142"/>
        <end position="268"/>
    </location>
</feature>